<dbReference type="RefSeq" id="XP_069228357.1">
    <property type="nucleotide sequence ID" value="XM_069374389.1"/>
</dbReference>
<dbReference type="EMBL" id="JAAQHG020000020">
    <property type="protein sequence ID" value="KAL1585251.1"/>
    <property type="molecule type" value="Genomic_DNA"/>
</dbReference>
<keyword evidence="2" id="KW-0647">Proteasome</keyword>
<protein>
    <recommendedName>
        <fullName evidence="2">26S proteasome complex subunit SEM1</fullName>
    </recommendedName>
</protein>
<name>A0AB34KN84_9PEZI</name>
<sequence length="93" mass="10264">MSGAAQGSQDTAKAGLASDSKDNSQPLQPQKPGAQLEEDDEFEDFPVEDWTKEEEVGSQTTATHLWEESWDDDDTSDDFSVQLKAELEKAKKS</sequence>
<evidence type="ECO:0000313" key="5">
    <source>
        <dbReference type="Proteomes" id="UP000803884"/>
    </source>
</evidence>
<feature type="region of interest" description="Disordered" evidence="3">
    <location>
        <begin position="1"/>
        <end position="77"/>
    </location>
</feature>
<dbReference type="GO" id="GO:0006406">
    <property type="term" value="P:mRNA export from nucleus"/>
    <property type="evidence" value="ECO:0007669"/>
    <property type="project" value="UniProtKB-UniRule"/>
</dbReference>
<accession>A0AB34KN84</accession>
<dbReference type="GeneID" id="96007227"/>
<dbReference type="PANTHER" id="PTHR16771">
    <property type="entry name" value="26 PROTEASOME COMPLEX SUBUNIT DSS1"/>
    <property type="match status" value="1"/>
</dbReference>
<keyword evidence="5" id="KW-1185">Reference proteome</keyword>
<feature type="compositionally biased region" description="Acidic residues" evidence="3">
    <location>
        <begin position="36"/>
        <end position="47"/>
    </location>
</feature>
<dbReference type="AlphaFoldDB" id="A0AB34KN84"/>
<keyword evidence="2" id="KW-0539">Nucleus</keyword>
<dbReference type="GO" id="GO:0008541">
    <property type="term" value="C:proteasome regulatory particle, lid subcomplex"/>
    <property type="evidence" value="ECO:0007669"/>
    <property type="project" value="UniProtKB-UniRule"/>
</dbReference>
<evidence type="ECO:0000256" key="2">
    <source>
        <dbReference type="RuleBase" id="RU369057"/>
    </source>
</evidence>
<organism evidence="4 5">
    <name type="scientific">Cladosporium halotolerans</name>
    <dbReference type="NCBI Taxonomy" id="1052096"/>
    <lineage>
        <taxon>Eukaryota</taxon>
        <taxon>Fungi</taxon>
        <taxon>Dikarya</taxon>
        <taxon>Ascomycota</taxon>
        <taxon>Pezizomycotina</taxon>
        <taxon>Dothideomycetes</taxon>
        <taxon>Dothideomycetidae</taxon>
        <taxon>Cladosporiales</taxon>
        <taxon>Cladosporiaceae</taxon>
        <taxon>Cladosporium</taxon>
    </lineage>
</organism>
<comment type="subcellular location">
    <subcellularLocation>
        <location evidence="2">Nucleus</location>
    </subcellularLocation>
</comment>
<comment type="similarity">
    <text evidence="1 2">Belongs to the DSS1/SEM1 family.</text>
</comment>
<feature type="compositionally biased region" description="Acidic residues" evidence="3">
    <location>
        <begin position="68"/>
        <end position="77"/>
    </location>
</feature>
<proteinExistence type="inferred from homology"/>
<dbReference type="Pfam" id="PF05160">
    <property type="entry name" value="DSS1_SEM1"/>
    <property type="match status" value="1"/>
</dbReference>
<evidence type="ECO:0000256" key="3">
    <source>
        <dbReference type="SAM" id="MobiDB-lite"/>
    </source>
</evidence>
<comment type="function">
    <text evidence="2">Component of the 26S proteasome, a multiprotein complex involved in the ATP-dependent degradation of ubiquitinated proteins.</text>
</comment>
<dbReference type="GO" id="GO:0043248">
    <property type="term" value="P:proteasome assembly"/>
    <property type="evidence" value="ECO:0007669"/>
    <property type="project" value="UniProtKB-UniRule"/>
</dbReference>
<evidence type="ECO:0000256" key="1">
    <source>
        <dbReference type="ARBA" id="ARBA00034491"/>
    </source>
</evidence>
<feature type="compositionally biased region" description="Polar residues" evidence="3">
    <location>
        <begin position="1"/>
        <end position="11"/>
    </location>
</feature>
<dbReference type="PANTHER" id="PTHR16771:SF0">
    <property type="entry name" value="26S PROTEASOME COMPLEX SUBUNIT SEM1"/>
    <property type="match status" value="1"/>
</dbReference>
<dbReference type="InterPro" id="IPR007834">
    <property type="entry name" value="DSS1_SEM1"/>
</dbReference>
<dbReference type="Proteomes" id="UP000803884">
    <property type="component" value="Unassembled WGS sequence"/>
</dbReference>
<dbReference type="CDD" id="cd13768">
    <property type="entry name" value="DSS1_Sem1"/>
    <property type="match status" value="1"/>
</dbReference>
<gene>
    <name evidence="4" type="ORF">WHR41_05784</name>
</gene>
<reference evidence="4 5" key="1">
    <citation type="journal article" date="2020" name="Microbiol. Resour. Announc.">
        <title>Draft Genome Sequence of a Cladosporium Species Isolated from the Mesophotic Ascidian Didemnum maculosum.</title>
        <authorList>
            <person name="Gioti A."/>
            <person name="Siaperas R."/>
            <person name="Nikolaivits E."/>
            <person name="Le Goff G."/>
            <person name="Ouazzani J."/>
            <person name="Kotoulas G."/>
            <person name="Topakas E."/>
        </authorList>
    </citation>
    <scope>NUCLEOTIDE SEQUENCE [LARGE SCALE GENOMIC DNA]</scope>
    <source>
        <strain evidence="4 5">TM138-S3</strain>
    </source>
</reference>
<dbReference type="GO" id="GO:0000724">
    <property type="term" value="P:double-strand break repair via homologous recombination"/>
    <property type="evidence" value="ECO:0007669"/>
    <property type="project" value="TreeGrafter"/>
</dbReference>
<comment type="caution">
    <text evidence="4">The sequence shown here is derived from an EMBL/GenBank/DDBJ whole genome shotgun (WGS) entry which is preliminary data.</text>
</comment>
<dbReference type="GO" id="GO:0005634">
    <property type="term" value="C:nucleus"/>
    <property type="evidence" value="ECO:0007669"/>
    <property type="project" value="UniProtKB-SubCell"/>
</dbReference>
<dbReference type="SMART" id="SM01385">
    <property type="entry name" value="DSS1_SEM1"/>
    <property type="match status" value="1"/>
</dbReference>
<evidence type="ECO:0000313" key="4">
    <source>
        <dbReference type="EMBL" id="KAL1585251.1"/>
    </source>
</evidence>